<dbReference type="KEGG" id="psic:J4E96_18305"/>
<evidence type="ECO:0000256" key="2">
    <source>
        <dbReference type="SAM" id="Phobius"/>
    </source>
</evidence>
<keyword evidence="2" id="KW-0812">Transmembrane</keyword>
<keyword evidence="2" id="KW-0472">Membrane</keyword>
<feature type="transmembrane region" description="Helical" evidence="2">
    <location>
        <begin position="6"/>
        <end position="25"/>
    </location>
</feature>
<gene>
    <name evidence="3" type="ORF">J4E96_18305</name>
</gene>
<dbReference type="Pfam" id="PF10724">
    <property type="entry name" value="DUF2516"/>
    <property type="match status" value="1"/>
</dbReference>
<feature type="transmembrane region" description="Helical" evidence="2">
    <location>
        <begin position="70"/>
        <end position="87"/>
    </location>
</feature>
<proteinExistence type="predicted"/>
<dbReference type="Proteomes" id="UP000663937">
    <property type="component" value="Chromosome"/>
</dbReference>
<evidence type="ECO:0000313" key="3">
    <source>
        <dbReference type="EMBL" id="QTE29212.1"/>
    </source>
</evidence>
<evidence type="ECO:0000256" key="1">
    <source>
        <dbReference type="SAM" id="MobiDB-lite"/>
    </source>
</evidence>
<keyword evidence="4" id="KW-1185">Reference proteome</keyword>
<dbReference type="AlphaFoldDB" id="A0A8A4ZBD6"/>
<dbReference type="RefSeq" id="WP_227423477.1">
    <property type="nucleotide sequence ID" value="NZ_CP071868.1"/>
</dbReference>
<feature type="compositionally biased region" description="Gly residues" evidence="1">
    <location>
        <begin position="104"/>
        <end position="117"/>
    </location>
</feature>
<protein>
    <submittedName>
        <fullName evidence="3">DUF2516 family protein</fullName>
    </submittedName>
</protein>
<dbReference type="EMBL" id="CP071868">
    <property type="protein sequence ID" value="QTE29212.1"/>
    <property type="molecule type" value="Genomic_DNA"/>
</dbReference>
<keyword evidence="2" id="KW-1133">Transmembrane helix</keyword>
<feature type="transmembrane region" description="Helical" evidence="2">
    <location>
        <begin position="46"/>
        <end position="64"/>
    </location>
</feature>
<evidence type="ECO:0000313" key="4">
    <source>
        <dbReference type="Proteomes" id="UP000663937"/>
    </source>
</evidence>
<accession>A0A8A4ZBD6</accession>
<name>A0A8A4ZBD6_9MICO</name>
<sequence>MILYAQQLIYFALFFVVFVLAVWALGDAMTRPTGAFTSAGKRTKNFWLLLTGAATAVAFVAIPAPLGLGLLSFLALGAAVAAIVYLVDVRPAIRPYSGRRGGRGKGPGGRTPPRGGW</sequence>
<reference evidence="3" key="1">
    <citation type="submission" date="2021-03" db="EMBL/GenBank/DDBJ databases">
        <title>Pengzhenrongella sicca gen. nov., sp. nov., a new member of suborder Micrococcineae isolated from High-Arctic tundra soil.</title>
        <authorList>
            <person name="Peng F."/>
        </authorList>
    </citation>
    <scope>NUCLEOTIDE SEQUENCE</scope>
    <source>
        <strain evidence="3">LRZ-2</strain>
    </source>
</reference>
<organism evidence="3 4">
    <name type="scientific">Pengzhenrongella sicca</name>
    <dbReference type="NCBI Taxonomy" id="2819238"/>
    <lineage>
        <taxon>Bacteria</taxon>
        <taxon>Bacillati</taxon>
        <taxon>Actinomycetota</taxon>
        <taxon>Actinomycetes</taxon>
        <taxon>Micrococcales</taxon>
        <taxon>Pengzhenrongella</taxon>
    </lineage>
</organism>
<feature type="region of interest" description="Disordered" evidence="1">
    <location>
        <begin position="94"/>
        <end position="117"/>
    </location>
</feature>
<dbReference type="InterPro" id="IPR019662">
    <property type="entry name" value="DUF2516"/>
</dbReference>